<proteinExistence type="inferred from homology"/>
<dbReference type="Proteomes" id="UP000436088">
    <property type="component" value="Unassembled WGS sequence"/>
</dbReference>
<evidence type="ECO:0000259" key="3">
    <source>
        <dbReference type="Pfam" id="PF00394"/>
    </source>
</evidence>
<dbReference type="InterPro" id="IPR008972">
    <property type="entry name" value="Cupredoxin"/>
</dbReference>
<dbReference type="Pfam" id="PF00394">
    <property type="entry name" value="Cu-oxidase"/>
    <property type="match status" value="1"/>
</dbReference>
<dbReference type="PANTHER" id="PTHR11709">
    <property type="entry name" value="MULTI-COPPER OXIDASE"/>
    <property type="match status" value="1"/>
</dbReference>
<sequence>MGFQKQGLMWLTGLLFLDILVLSMADDHHYEFFLQESRCTKLCSTKNILTVNGSFPGPEIMVRRGDTVFVNVHNQANSSVSITWALRIQNNGSNQLIQPGRNFTYQIDLGDQIGTLWWHATSVWASATVHGAFIILPAANEDYPFPAPDSDKTIIIGEWFRQELTEANQTMADAQPDAYTINGHPGETNGCGNDTTFEYQVDYQGLFIVRIVNAVNETMEFGIASHSLTIIGQRGAYSRRSFTNSLTLAPHQRLHRWSARNLSYAGRLELIRSVLFSVSNYWCRQLILPNSILTKVDQLCSRFFWKGDDKCATCARVSWDFICFSKVKGGLGLKNTKIWNKACSIDLIRKILAGDGSLWVAWLNSYVFKDQDFWNFVAGSNVGSSINRVLNLRPTTLNIFSSSSSLRLRDIWDSIRIKRDKVPWHNLIWFPMHIPKFSLIAWMSLLNILPTRDRLLKMGISTEWTCVNCRIDQETRNHIFYQCTLVVQLWSSVLSLNGLKNTSTTWEEMVNQATSTWKVKSLLITILKISWTAYIYTLWEERNHRIFKSRHRSSDELLKVIIEVVRIQLKGKNIN</sequence>
<dbReference type="AlphaFoldDB" id="A0A6A2YSM4"/>
<evidence type="ECO:0000259" key="5">
    <source>
        <dbReference type="Pfam" id="PF13966"/>
    </source>
</evidence>
<dbReference type="GO" id="GO:0016491">
    <property type="term" value="F:oxidoreductase activity"/>
    <property type="evidence" value="ECO:0007669"/>
    <property type="project" value="TreeGrafter"/>
</dbReference>
<comment type="similarity">
    <text evidence="1">Belongs to the multicopper oxidase family.</text>
</comment>
<gene>
    <name evidence="6" type="ORF">F3Y22_tig00111272pilonHSYRG00075</name>
</gene>
<feature type="domain" description="Reverse transcriptase zinc-binding" evidence="5">
    <location>
        <begin position="409"/>
        <end position="490"/>
    </location>
</feature>
<feature type="domain" description="Plastocyanin-like" evidence="3">
    <location>
        <begin position="152"/>
        <end position="253"/>
    </location>
</feature>
<evidence type="ECO:0000313" key="7">
    <source>
        <dbReference type="Proteomes" id="UP000436088"/>
    </source>
</evidence>
<accession>A0A6A2YSM4</accession>
<dbReference type="SUPFAM" id="SSF49503">
    <property type="entry name" value="Cupredoxins"/>
    <property type="match status" value="2"/>
</dbReference>
<dbReference type="InterPro" id="IPR011707">
    <property type="entry name" value="Cu-oxidase-like_N"/>
</dbReference>
<dbReference type="EMBL" id="VEPZ02001288">
    <property type="protein sequence ID" value="KAE8682310.1"/>
    <property type="molecule type" value="Genomic_DNA"/>
</dbReference>
<dbReference type="GO" id="GO:0005507">
    <property type="term" value="F:copper ion binding"/>
    <property type="evidence" value="ECO:0007669"/>
    <property type="project" value="InterPro"/>
</dbReference>
<evidence type="ECO:0000313" key="6">
    <source>
        <dbReference type="EMBL" id="KAE8682310.1"/>
    </source>
</evidence>
<feature type="signal peptide" evidence="2">
    <location>
        <begin position="1"/>
        <end position="25"/>
    </location>
</feature>
<protein>
    <submittedName>
        <fullName evidence="6">Secretory laccase, putative isoform 1</fullName>
    </submittedName>
</protein>
<feature type="chain" id="PRO_5025465518" evidence="2">
    <location>
        <begin position="26"/>
        <end position="575"/>
    </location>
</feature>
<evidence type="ECO:0000256" key="1">
    <source>
        <dbReference type="ARBA" id="ARBA00010609"/>
    </source>
</evidence>
<organism evidence="6 7">
    <name type="scientific">Hibiscus syriacus</name>
    <name type="common">Rose of Sharon</name>
    <dbReference type="NCBI Taxonomy" id="106335"/>
    <lineage>
        <taxon>Eukaryota</taxon>
        <taxon>Viridiplantae</taxon>
        <taxon>Streptophyta</taxon>
        <taxon>Embryophyta</taxon>
        <taxon>Tracheophyta</taxon>
        <taxon>Spermatophyta</taxon>
        <taxon>Magnoliopsida</taxon>
        <taxon>eudicotyledons</taxon>
        <taxon>Gunneridae</taxon>
        <taxon>Pentapetalae</taxon>
        <taxon>rosids</taxon>
        <taxon>malvids</taxon>
        <taxon>Malvales</taxon>
        <taxon>Malvaceae</taxon>
        <taxon>Malvoideae</taxon>
        <taxon>Hibiscus</taxon>
    </lineage>
</organism>
<dbReference type="InterPro" id="IPR026960">
    <property type="entry name" value="RVT-Znf"/>
</dbReference>
<dbReference type="Pfam" id="PF07732">
    <property type="entry name" value="Cu-oxidase_3"/>
    <property type="match status" value="1"/>
</dbReference>
<keyword evidence="2" id="KW-0732">Signal</keyword>
<keyword evidence="7" id="KW-1185">Reference proteome</keyword>
<dbReference type="Gene3D" id="2.60.40.420">
    <property type="entry name" value="Cupredoxins - blue copper proteins"/>
    <property type="match status" value="1"/>
</dbReference>
<dbReference type="Pfam" id="PF13966">
    <property type="entry name" value="zf-RVT"/>
    <property type="match status" value="1"/>
</dbReference>
<feature type="domain" description="Plastocyanin-like" evidence="4">
    <location>
        <begin position="35"/>
        <end position="138"/>
    </location>
</feature>
<reference evidence="6" key="1">
    <citation type="submission" date="2019-09" db="EMBL/GenBank/DDBJ databases">
        <title>Draft genome information of white flower Hibiscus syriacus.</title>
        <authorList>
            <person name="Kim Y.-M."/>
        </authorList>
    </citation>
    <scope>NUCLEOTIDE SEQUENCE [LARGE SCALE GENOMIC DNA]</scope>
    <source>
        <strain evidence="6">YM2019G1</strain>
    </source>
</reference>
<evidence type="ECO:0000259" key="4">
    <source>
        <dbReference type="Pfam" id="PF07732"/>
    </source>
</evidence>
<comment type="caution">
    <text evidence="6">The sequence shown here is derived from an EMBL/GenBank/DDBJ whole genome shotgun (WGS) entry which is preliminary data.</text>
</comment>
<name>A0A6A2YSM4_HIBSY</name>
<evidence type="ECO:0000256" key="2">
    <source>
        <dbReference type="SAM" id="SignalP"/>
    </source>
</evidence>
<dbReference type="PANTHER" id="PTHR11709:SF258">
    <property type="entry name" value="LACCASE-12-LIKE"/>
    <property type="match status" value="1"/>
</dbReference>
<dbReference type="InterPro" id="IPR045087">
    <property type="entry name" value="Cu-oxidase_fam"/>
</dbReference>
<dbReference type="InterPro" id="IPR001117">
    <property type="entry name" value="Cu-oxidase_2nd"/>
</dbReference>